<feature type="transmembrane region" description="Helical" evidence="1">
    <location>
        <begin position="68"/>
        <end position="93"/>
    </location>
</feature>
<protein>
    <submittedName>
        <fullName evidence="2">Uncharacterized protein</fullName>
    </submittedName>
</protein>
<proteinExistence type="predicted"/>
<comment type="caution">
    <text evidence="2">The sequence shown here is derived from an EMBL/GenBank/DDBJ whole genome shotgun (WGS) entry which is preliminary data.</text>
</comment>
<sequence>MDPPFKQALTVNSVLLAFVGVTLIIGGVLSDKHGWRGLLRYPGIVQILLALPLFWCFGAFAGQWWPMALIQILLGTTLCLQVAALQMFLGGAIDNVGVRYSIGGIGYNIGLVTYTFFSFVTRFHVYSFLFDAFFGGTAPLVSEALAHFGTVYVGLYVLLCTLLSLVVAEAWYNPNQTEHAVLSHKYSGLEQKEKVSTRIVDDDVHL</sequence>
<keyword evidence="1" id="KW-0812">Transmembrane</keyword>
<name>X6LYT2_RETFI</name>
<dbReference type="EMBL" id="ASPP01027243">
    <property type="protein sequence ID" value="ETO06317.1"/>
    <property type="molecule type" value="Genomic_DNA"/>
</dbReference>
<evidence type="ECO:0000313" key="3">
    <source>
        <dbReference type="Proteomes" id="UP000023152"/>
    </source>
</evidence>
<keyword evidence="3" id="KW-1185">Reference proteome</keyword>
<feature type="transmembrane region" description="Helical" evidence="1">
    <location>
        <begin position="12"/>
        <end position="29"/>
    </location>
</feature>
<dbReference type="AlphaFoldDB" id="X6LYT2"/>
<evidence type="ECO:0000256" key="1">
    <source>
        <dbReference type="SAM" id="Phobius"/>
    </source>
</evidence>
<evidence type="ECO:0000313" key="2">
    <source>
        <dbReference type="EMBL" id="ETO06317.1"/>
    </source>
</evidence>
<dbReference type="Proteomes" id="UP000023152">
    <property type="component" value="Unassembled WGS sequence"/>
</dbReference>
<organism evidence="2 3">
    <name type="scientific">Reticulomyxa filosa</name>
    <dbReference type="NCBI Taxonomy" id="46433"/>
    <lineage>
        <taxon>Eukaryota</taxon>
        <taxon>Sar</taxon>
        <taxon>Rhizaria</taxon>
        <taxon>Retaria</taxon>
        <taxon>Foraminifera</taxon>
        <taxon>Monothalamids</taxon>
        <taxon>Reticulomyxidae</taxon>
        <taxon>Reticulomyxa</taxon>
    </lineage>
</organism>
<reference evidence="2 3" key="1">
    <citation type="journal article" date="2013" name="Curr. Biol.">
        <title>The Genome of the Foraminiferan Reticulomyxa filosa.</title>
        <authorList>
            <person name="Glockner G."/>
            <person name="Hulsmann N."/>
            <person name="Schleicher M."/>
            <person name="Noegel A.A."/>
            <person name="Eichinger L."/>
            <person name="Gallinger C."/>
            <person name="Pawlowski J."/>
            <person name="Sierra R."/>
            <person name="Euteneuer U."/>
            <person name="Pillet L."/>
            <person name="Moustafa A."/>
            <person name="Platzer M."/>
            <person name="Groth M."/>
            <person name="Szafranski K."/>
            <person name="Schliwa M."/>
        </authorList>
    </citation>
    <scope>NUCLEOTIDE SEQUENCE [LARGE SCALE GENOMIC DNA]</scope>
</reference>
<keyword evidence="1" id="KW-0472">Membrane</keyword>
<feature type="transmembrane region" description="Helical" evidence="1">
    <location>
        <begin position="105"/>
        <end position="125"/>
    </location>
</feature>
<feature type="transmembrane region" description="Helical" evidence="1">
    <location>
        <begin position="41"/>
        <end position="62"/>
    </location>
</feature>
<feature type="transmembrane region" description="Helical" evidence="1">
    <location>
        <begin position="145"/>
        <end position="168"/>
    </location>
</feature>
<keyword evidence="1" id="KW-1133">Transmembrane helix</keyword>
<dbReference type="OrthoDB" id="434726at2759"/>
<accession>X6LYT2</accession>
<gene>
    <name evidence="2" type="ORF">RFI_31080</name>
</gene>